<comment type="caution">
    <text evidence="2">The sequence shown here is derived from an EMBL/GenBank/DDBJ whole genome shotgun (WGS) entry which is preliminary data.</text>
</comment>
<keyword evidence="3" id="KW-1185">Reference proteome</keyword>
<dbReference type="OrthoDB" id="1633386at2"/>
<protein>
    <submittedName>
        <fullName evidence="2">Gene transfer agent protein</fullName>
    </submittedName>
</protein>
<evidence type="ECO:0000259" key="1">
    <source>
        <dbReference type="Pfam" id="PF09356"/>
    </source>
</evidence>
<organism evidence="2 3">
    <name type="scientific">Roseivivax isoporae LMG 25204</name>
    <dbReference type="NCBI Taxonomy" id="1449351"/>
    <lineage>
        <taxon>Bacteria</taxon>
        <taxon>Pseudomonadati</taxon>
        <taxon>Pseudomonadota</taxon>
        <taxon>Alphaproteobacteria</taxon>
        <taxon>Rhodobacterales</taxon>
        <taxon>Roseobacteraceae</taxon>
        <taxon>Roseivivax</taxon>
    </lineage>
</organism>
<dbReference type="RefSeq" id="WP_043772306.1">
    <property type="nucleotide sequence ID" value="NZ_JAME01000021.1"/>
</dbReference>
<dbReference type="EMBL" id="JAME01000021">
    <property type="protein sequence ID" value="ETX28251.1"/>
    <property type="molecule type" value="Genomic_DNA"/>
</dbReference>
<dbReference type="eggNOG" id="COG5449">
    <property type="taxonomic scope" value="Bacteria"/>
</dbReference>
<feature type="domain" description="Bacteriophage phiJL001 Gp84 C-terminal" evidence="1">
    <location>
        <begin position="197"/>
        <end position="279"/>
    </location>
</feature>
<dbReference type="Pfam" id="PF09931">
    <property type="entry name" value="Phage_phiJL001_Gp84_N"/>
    <property type="match status" value="1"/>
</dbReference>
<accession>X7F824</accession>
<dbReference type="AlphaFoldDB" id="X7F824"/>
<evidence type="ECO:0000313" key="3">
    <source>
        <dbReference type="Proteomes" id="UP000023430"/>
    </source>
</evidence>
<proteinExistence type="predicted"/>
<dbReference type="InterPro" id="IPR018964">
    <property type="entry name" value="Phage_phiJL001_Gp84_C"/>
</dbReference>
<dbReference type="InterPro" id="IPR011928">
    <property type="entry name" value="Phage_phiJL001_Gp84"/>
</dbReference>
<dbReference type="PATRIC" id="fig|1449351.3.peg.2865"/>
<dbReference type="STRING" id="1449351.RISW2_09060"/>
<gene>
    <name evidence="2" type="ORF">RISW2_09060</name>
</gene>
<dbReference type="NCBIfam" id="TIGR02218">
    <property type="entry name" value="phg_TIGR02218"/>
    <property type="match status" value="1"/>
</dbReference>
<evidence type="ECO:0000313" key="2">
    <source>
        <dbReference type="EMBL" id="ETX28251.1"/>
    </source>
</evidence>
<name>X7F824_9RHOB</name>
<dbReference type="Pfam" id="PF09356">
    <property type="entry name" value="Phage_BR0599"/>
    <property type="match status" value="1"/>
</dbReference>
<dbReference type="Proteomes" id="UP000023430">
    <property type="component" value="Unassembled WGS sequence"/>
</dbReference>
<sequence>MARREEETALDTHLATGHTTVARAWAVERQDGVRLGFTDHDRDFAFEGVTFRAGTGLSARALQQGTGLSVDNSEAMGALSDPGVTESDIAAGRYDDARVTVWLVNWANVAARRVLFRGHIGEIRRAEGAFHAELRGLSERLNRPLGRVYQKSCTAVLGDASCRADLGVPGYAWEGPVTEVASGRRFVLGPMGGFDPDWFARGALKMLGGPAEGLGGAIKRDRMAGDLRVVELWEPVRADIVAGDPVRIVAGCDKRLETCRLKFDNILNFQGFPDIPGEDWLMVHPTGAKALGGGSRR</sequence>
<reference evidence="2 3" key="1">
    <citation type="submission" date="2014-01" db="EMBL/GenBank/DDBJ databases">
        <title>Roseivivax isoporae LMG 25204 Genome Sequencing.</title>
        <authorList>
            <person name="Lai Q."/>
            <person name="Li G."/>
            <person name="Shao Z."/>
        </authorList>
    </citation>
    <scope>NUCLEOTIDE SEQUENCE [LARGE SCALE GENOMIC DNA]</scope>
    <source>
        <strain evidence="2 3">LMG 25204</strain>
    </source>
</reference>